<dbReference type="EMBL" id="CP060716">
    <property type="protein sequence ID" value="QNN62433.1"/>
    <property type="molecule type" value="Genomic_DNA"/>
</dbReference>
<dbReference type="KEGG" id="ldn:H9L06_09220"/>
<sequence>MADPRNTLNPRGLNLHIYPSTLVGAGRVRKVAKSIHSTGCFSETHAVGMGGKDLPPQETVQGEVKLVRIGRSLGGSKLAKALAFALWQPSILFKYRDKKLDAVAAHNVWLLPFAFHLAKRAGAVFAYNAHELETESIASKGLKQRIAKAIERRYIRHVDVFSVVNESIADWYESEYDIPRPFAITNIPEDDGSSVDLRTLLSIPDDKLLYIHLGHLMAGRSIPVILESFAENPSVHVVFLGDGPYRSDIVAASSKHSNIHWLAPVAPESVVGYARGADVGLCLIEHLSLSGKLSTPNKFMEALAAEIPSLSSDLVEVRRYLGKRANDWILSSPEQQLGNALSRINRESIEEFKDELRQLPSWDEQMPPIIHAYRQAVEKSQSLA</sequence>
<keyword evidence="5" id="KW-1185">Reference proteome</keyword>
<evidence type="ECO:0000259" key="3">
    <source>
        <dbReference type="Pfam" id="PF13579"/>
    </source>
</evidence>
<proteinExistence type="predicted"/>
<dbReference type="RefSeq" id="WP_187554903.1">
    <property type="nucleotide sequence ID" value="NZ_CP060716.1"/>
</dbReference>
<dbReference type="Pfam" id="PF13579">
    <property type="entry name" value="Glyco_trans_4_4"/>
    <property type="match status" value="1"/>
</dbReference>
<name>A0A7G9S3K8_9MICO</name>
<gene>
    <name evidence="4" type="ORF">H9L06_09220</name>
</gene>
<evidence type="ECO:0000313" key="5">
    <source>
        <dbReference type="Proteomes" id="UP000515934"/>
    </source>
</evidence>
<dbReference type="AlphaFoldDB" id="A0A7G9S3K8"/>
<organism evidence="4 5">
    <name type="scientific">Leucobacter denitrificans</name>
    <dbReference type="NCBI Taxonomy" id="683042"/>
    <lineage>
        <taxon>Bacteria</taxon>
        <taxon>Bacillati</taxon>
        <taxon>Actinomycetota</taxon>
        <taxon>Actinomycetes</taxon>
        <taxon>Micrococcales</taxon>
        <taxon>Microbacteriaceae</taxon>
        <taxon>Leucobacter</taxon>
    </lineage>
</organism>
<dbReference type="Gene3D" id="3.40.50.2000">
    <property type="entry name" value="Glycogen Phosphorylase B"/>
    <property type="match status" value="2"/>
</dbReference>
<reference evidence="4 5" key="1">
    <citation type="submission" date="2020-08" db="EMBL/GenBank/DDBJ databases">
        <title>Genome sequence of Leucobacter denitrificans KACC 14055T.</title>
        <authorList>
            <person name="Hyun D.-W."/>
            <person name="Bae J.-W."/>
        </authorList>
    </citation>
    <scope>NUCLEOTIDE SEQUENCE [LARGE SCALE GENOMIC DNA]</scope>
    <source>
        <strain evidence="4 5">KACC 14055</strain>
    </source>
</reference>
<dbReference type="GO" id="GO:0016757">
    <property type="term" value="F:glycosyltransferase activity"/>
    <property type="evidence" value="ECO:0007669"/>
    <property type="project" value="UniProtKB-KW"/>
</dbReference>
<dbReference type="SUPFAM" id="SSF53756">
    <property type="entry name" value="UDP-Glycosyltransferase/glycogen phosphorylase"/>
    <property type="match status" value="1"/>
</dbReference>
<protein>
    <submittedName>
        <fullName evidence="4">Glycosyltransferase</fullName>
    </submittedName>
</protein>
<dbReference type="InterPro" id="IPR028098">
    <property type="entry name" value="Glyco_trans_4-like_N"/>
</dbReference>
<feature type="domain" description="Glycosyltransferase subfamily 4-like N-terminal" evidence="3">
    <location>
        <begin position="29"/>
        <end position="179"/>
    </location>
</feature>
<keyword evidence="1" id="KW-0328">Glycosyltransferase</keyword>
<evidence type="ECO:0000313" key="4">
    <source>
        <dbReference type="EMBL" id="QNN62433.1"/>
    </source>
</evidence>
<accession>A0A7G9S3K8</accession>
<dbReference type="Pfam" id="PF13692">
    <property type="entry name" value="Glyco_trans_1_4"/>
    <property type="match status" value="1"/>
</dbReference>
<evidence type="ECO:0000256" key="1">
    <source>
        <dbReference type="ARBA" id="ARBA00022676"/>
    </source>
</evidence>
<keyword evidence="2 4" id="KW-0808">Transferase</keyword>
<dbReference type="Proteomes" id="UP000515934">
    <property type="component" value="Chromosome"/>
</dbReference>
<evidence type="ECO:0000256" key="2">
    <source>
        <dbReference type="ARBA" id="ARBA00022679"/>
    </source>
</evidence>